<dbReference type="InterPro" id="IPR000719">
    <property type="entry name" value="Prot_kinase_dom"/>
</dbReference>
<keyword evidence="11" id="KW-0472">Membrane</keyword>
<evidence type="ECO:0000259" key="18">
    <source>
        <dbReference type="PROSITE" id="PS50011"/>
    </source>
</evidence>
<dbReference type="InterPro" id="IPR011009">
    <property type="entry name" value="Kinase-like_dom_sf"/>
</dbReference>
<keyword evidence="8" id="KW-0418">Kinase</keyword>
<dbReference type="InterPro" id="IPR006597">
    <property type="entry name" value="Sel1-like"/>
</dbReference>
<evidence type="ECO:0000256" key="4">
    <source>
        <dbReference type="ARBA" id="ARBA00022679"/>
    </source>
</evidence>
<sequence>MNIFNSYIDFNQFAKAENSPESKYTTLTIVKKINSPYKKYLFKTFNFTCSLPKQQKIIEETFFRISYIKNEYLHCYNKFSLSSFKSNFNPTFSMRHISSNSLKTVLKNRNFYLKWSIQDIMKCLFAVSEGLLFLHNHLICHGNLCPSNIIIDEAKQSYLVDFGLYPIKKLYMTNDEIFNKEYKDPNTKEELPSRSNDVYSYGILIIEIFLNFFGEQEEDSIEKFKNKEESNKYDIFPKIFKEMIPRCLLLKKEERLTFQGIREMYENESYEIENIHQHVSNIYNKFIKTFYLETLCNQNDSNAMNKLGNMYFKGKLKDDNNERALFYFGVSAAANNSEGQNKYGLLLLKTSNENDIQRKKKGISYLRQSAENGNIHGMCNYGLVLLNGDGIERNVVEAEKFLRKAANFGYVEAQLKYGMSLLQNSRTADRTNQGLEYIRKALNGGSSEAYYSYGMLLKEGEVVEKDEELAAQYLKIGADLGYEKSINEYANCLFNGIGVESNEEESIKYYELSASKGNKEAEEKLKLILTTHLFRESKVSNATKTVEKDALPNTKSAESKSNEPATLSDGVTNNENSQDGQNVNQNKEITASLTTAMQDKEQTTNKTPSSAQIQAKRINQNPTITPQAQINNTDSNIAAQTPSTNQNPAIASQTQNKNSNSTIASQAQINNANSNVAEQTQNKNQNQVIASQTQNKNVNSTVASPTPSKNQNPAIASQTQNKNSNSTIASQTSSKNQNSSIASQAQINNANSNVAEQTQNKNINSTAASPATSKNQNPAIASQTQNKNSRIQFVSATQFQNPNLSQSPAKQRNSTAKTTKGKTVSNFQRPLSGPIPLQPSLPAKSNSLPSSISQQPSNNYSGHQFPMPGSLINPYSNQFNASPSRQNHGQMNRTRAEQLFDETRRLHMMNQDNDLFDHTTPPEVLYTIFLDLRNDYYANRESFKEDKTKFQLFRLENKFLERNDPRIIYKFAKLYRYDEGNEESKMKAVIYLKLSADLGYAKAQTFYGLCLLKGECVKKNEKEGFKYLKKAAKQNDLRGLHLYAISLYNGVGTAKNEAFGLIYMKDAADQGNAESQMYYGLWSKDPIISHEYIEKAANNKSKNKCTKAKFYLAKDFMEGRGVVRNLQRAIEIFSELYEKERDHEALLYLIKCLKETDYGLAIYYMKIFSDLIDEELEKEIKEMQFEYGLELFKGEHTESNIEESFKYIEKSGFMSRIRSEHPEIYSVMPHDFTPIEKGLERFLIRRGFIEWDEQQTIKNARNGDIRATAKAAKEIENTGDYETSNFLYEIAADSNDAESSFILGEYYSEGLHGLPKNESKSQLYKSRAERLGYHEIPDKKATENSNQKEESSELKETKSSTADHEKIENCKNEENNEKEQNSNSQTTDSQISESQEIEQNCMKEINDVNMSVEDLISRGDYYAQTQPELALKYFEEVIRRGDDRGYQKCAEQFTSFDKKLEYYEKAIDKKVSGAFSTWRKRIFKYIQNKNDENTLHDIAAHFLKYDDYSDAARIYRKLNDSERTEYYYDLSKKNIDEIEDSEQQYYFALLAEEREDNSIALSMLHKSLSQGFSKSAKRLQRLEEKLKQREEQKRQEEEIKRQKEEEQRRKEEEQRRKEEEQKEIQEKVISRENMDSIAIEEKQQHYEKEIERQQKQIKELENEIKTIKEEGEKFKKQYRLEQEENQQIIKTQSLKIKEFETQIIKIKALEQKILQIQSNYLSGEIKVAVQQDQTIKGFIYITENGSNLDTTRSKYLLDNNSSTIIGKQSYEGCNQIESLTQEVEFTTSAGTYYLHALLIDDGGHEKELRSQSLKTHGVTSYSFKFTGRVETVTLEAGSYKLEVWGAEGGKVAYHTITSGKGGYSVGTLILNTTTKLFIHVGESPISHLGGWNGGGSGSISKLDSGAGGGGSTDISLYGSEGTSDWNNEDHLYSRIIVAGGGGGSGSDSKREWYGGFGGGYQGQNSGYGPVDNEGTRSRAGMNKSYSAGQGFGVGGSHTGSASSGGGGGWYGGGASNNGGINTGGSGGSGYVFNSSTALFYPSGCKLDSSFFLINSKTEPGDQKIPNPKNQRYEVGHSGHGFARITRQ</sequence>
<evidence type="ECO:0000313" key="20">
    <source>
        <dbReference type="Proteomes" id="UP001470230"/>
    </source>
</evidence>
<dbReference type="Gene3D" id="1.25.40.10">
    <property type="entry name" value="Tetratricopeptide repeat domain"/>
    <property type="match status" value="3"/>
</dbReference>
<dbReference type="PANTHER" id="PTHR11102:SF160">
    <property type="entry name" value="ERAD-ASSOCIATED E3 UBIQUITIN-PROTEIN LIGASE COMPONENT HRD3"/>
    <property type="match status" value="1"/>
</dbReference>
<dbReference type="SUPFAM" id="SSF81901">
    <property type="entry name" value="HCP-like"/>
    <property type="match status" value="5"/>
</dbReference>
<keyword evidence="4" id="KW-0808">Transferase</keyword>
<name>A0ABR2HAN9_9EUKA</name>
<evidence type="ECO:0000313" key="19">
    <source>
        <dbReference type="EMBL" id="KAK8843306.1"/>
    </source>
</evidence>
<feature type="region of interest" description="Disordered" evidence="17">
    <location>
        <begin position="637"/>
        <end position="662"/>
    </location>
</feature>
<feature type="compositionally biased region" description="Basic and acidic residues" evidence="17">
    <location>
        <begin position="1330"/>
        <end position="1380"/>
    </location>
</feature>
<evidence type="ECO:0000256" key="17">
    <source>
        <dbReference type="SAM" id="MobiDB-lite"/>
    </source>
</evidence>
<keyword evidence="6" id="KW-0732">Signal</keyword>
<dbReference type="Pfam" id="PF07714">
    <property type="entry name" value="PK_Tyr_Ser-Thr"/>
    <property type="match status" value="1"/>
</dbReference>
<feature type="region of interest" description="Disordered" evidence="17">
    <location>
        <begin position="765"/>
        <end position="873"/>
    </location>
</feature>
<dbReference type="Pfam" id="PF08238">
    <property type="entry name" value="Sel1"/>
    <property type="match status" value="11"/>
</dbReference>
<evidence type="ECO:0000256" key="2">
    <source>
        <dbReference type="ARBA" id="ARBA00011902"/>
    </source>
</evidence>
<evidence type="ECO:0000256" key="1">
    <source>
        <dbReference type="ARBA" id="ARBA00004251"/>
    </source>
</evidence>
<feature type="region of interest" description="Disordered" evidence="17">
    <location>
        <begin position="1330"/>
        <end position="1396"/>
    </location>
</feature>
<evidence type="ECO:0000256" key="6">
    <source>
        <dbReference type="ARBA" id="ARBA00022729"/>
    </source>
</evidence>
<evidence type="ECO:0000256" key="15">
    <source>
        <dbReference type="ARBA" id="ARBA00023180"/>
    </source>
</evidence>
<evidence type="ECO:0000256" key="14">
    <source>
        <dbReference type="ARBA" id="ARBA00023170"/>
    </source>
</evidence>
<dbReference type="InterPro" id="IPR055163">
    <property type="entry name" value="ALK/LTK-like_GRD"/>
</dbReference>
<dbReference type="EC" id="2.7.10.1" evidence="2"/>
<feature type="compositionally biased region" description="Polar residues" evidence="17">
    <location>
        <begin position="694"/>
        <end position="732"/>
    </location>
</feature>
<feature type="compositionally biased region" description="Polar residues" evidence="17">
    <location>
        <begin position="765"/>
        <end position="829"/>
    </location>
</feature>
<keyword evidence="9" id="KW-0067">ATP-binding</keyword>
<evidence type="ECO:0000256" key="10">
    <source>
        <dbReference type="ARBA" id="ARBA00022989"/>
    </source>
</evidence>
<feature type="compositionally biased region" description="Polar residues" evidence="17">
    <location>
        <begin position="562"/>
        <end position="584"/>
    </location>
</feature>
<dbReference type="EMBL" id="JAPFFF010000035">
    <property type="protein sequence ID" value="KAK8843306.1"/>
    <property type="molecule type" value="Genomic_DNA"/>
</dbReference>
<evidence type="ECO:0000256" key="13">
    <source>
        <dbReference type="ARBA" id="ARBA00023157"/>
    </source>
</evidence>
<keyword evidence="15" id="KW-0325">Glycoprotein</keyword>
<dbReference type="Proteomes" id="UP001470230">
    <property type="component" value="Unassembled WGS sequence"/>
</dbReference>
<evidence type="ECO:0000256" key="7">
    <source>
        <dbReference type="ARBA" id="ARBA00022741"/>
    </source>
</evidence>
<comment type="subcellular location">
    <subcellularLocation>
        <location evidence="1">Cell membrane</location>
        <topology evidence="1">Single-pass type I membrane protein</topology>
    </subcellularLocation>
</comment>
<dbReference type="PANTHER" id="PTHR11102">
    <property type="entry name" value="SEL-1-LIKE PROTEIN"/>
    <property type="match status" value="1"/>
</dbReference>
<comment type="similarity">
    <text evidence="16">Belongs to the sel-1 family.</text>
</comment>
<keyword evidence="5" id="KW-0812">Transmembrane</keyword>
<evidence type="ECO:0000256" key="16">
    <source>
        <dbReference type="ARBA" id="ARBA00038101"/>
    </source>
</evidence>
<feature type="region of interest" description="Disordered" evidence="17">
    <location>
        <begin position="1587"/>
        <end position="1623"/>
    </location>
</feature>
<dbReference type="SUPFAM" id="SSF56112">
    <property type="entry name" value="Protein kinase-like (PK-like)"/>
    <property type="match status" value="1"/>
</dbReference>
<evidence type="ECO:0000256" key="3">
    <source>
        <dbReference type="ARBA" id="ARBA00022475"/>
    </source>
</evidence>
<dbReference type="Pfam" id="PF12810">
    <property type="entry name" value="ALK_LTK_GRD"/>
    <property type="match status" value="1"/>
</dbReference>
<dbReference type="SMART" id="SM00220">
    <property type="entry name" value="S_TKc"/>
    <property type="match status" value="1"/>
</dbReference>
<keyword evidence="10" id="KW-1133">Transmembrane helix</keyword>
<evidence type="ECO:0000256" key="11">
    <source>
        <dbReference type="ARBA" id="ARBA00023136"/>
    </source>
</evidence>
<evidence type="ECO:0000256" key="5">
    <source>
        <dbReference type="ARBA" id="ARBA00022692"/>
    </source>
</evidence>
<keyword evidence="14" id="KW-0675">Receptor</keyword>
<protein>
    <recommendedName>
        <fullName evidence="2">receptor protein-tyrosine kinase</fullName>
        <ecNumber evidence="2">2.7.10.1</ecNumber>
    </recommendedName>
</protein>
<reference evidence="19 20" key="1">
    <citation type="submission" date="2024-04" db="EMBL/GenBank/DDBJ databases">
        <title>Tritrichomonas musculus Genome.</title>
        <authorList>
            <person name="Alves-Ferreira E."/>
            <person name="Grigg M."/>
            <person name="Lorenzi H."/>
            <person name="Galac M."/>
        </authorList>
    </citation>
    <scope>NUCLEOTIDE SEQUENCE [LARGE SCALE GENOMIC DNA]</scope>
    <source>
        <strain evidence="19 20">EAF2021</strain>
    </source>
</reference>
<evidence type="ECO:0000256" key="9">
    <source>
        <dbReference type="ARBA" id="ARBA00022840"/>
    </source>
</evidence>
<keyword evidence="13" id="KW-1015">Disulfide bond</keyword>
<organism evidence="19 20">
    <name type="scientific">Tritrichomonas musculus</name>
    <dbReference type="NCBI Taxonomy" id="1915356"/>
    <lineage>
        <taxon>Eukaryota</taxon>
        <taxon>Metamonada</taxon>
        <taxon>Parabasalia</taxon>
        <taxon>Tritrichomonadida</taxon>
        <taxon>Tritrichomonadidae</taxon>
        <taxon>Tritrichomonas</taxon>
    </lineage>
</organism>
<comment type="caution">
    <text evidence="19">The sequence shown here is derived from an EMBL/GenBank/DDBJ whole genome shotgun (WGS) entry which is preliminary data.</text>
</comment>
<keyword evidence="7" id="KW-0547">Nucleotide-binding</keyword>
<evidence type="ECO:0000256" key="8">
    <source>
        <dbReference type="ARBA" id="ARBA00022777"/>
    </source>
</evidence>
<keyword evidence="3" id="KW-1003">Cell membrane</keyword>
<feature type="compositionally biased region" description="Polar residues" evidence="17">
    <location>
        <begin position="843"/>
        <end position="862"/>
    </location>
</feature>
<feature type="compositionally biased region" description="Low complexity" evidence="17">
    <location>
        <begin position="733"/>
        <end position="742"/>
    </location>
</feature>
<keyword evidence="12" id="KW-0829">Tyrosine-protein kinase</keyword>
<feature type="compositionally biased region" description="Polar residues" evidence="17">
    <location>
        <begin position="1384"/>
        <end position="1396"/>
    </location>
</feature>
<accession>A0ABR2HAN9</accession>
<dbReference type="InterPro" id="IPR001245">
    <property type="entry name" value="Ser-Thr/Tyr_kinase_cat_dom"/>
</dbReference>
<feature type="region of interest" description="Disordered" evidence="17">
    <location>
        <begin position="694"/>
        <end position="742"/>
    </location>
</feature>
<feature type="region of interest" description="Disordered" evidence="17">
    <location>
        <begin position="541"/>
        <end position="584"/>
    </location>
</feature>
<dbReference type="InterPro" id="IPR050767">
    <property type="entry name" value="Sel1_AlgK"/>
</dbReference>
<evidence type="ECO:0000256" key="12">
    <source>
        <dbReference type="ARBA" id="ARBA00023137"/>
    </source>
</evidence>
<gene>
    <name evidence="19" type="ORF">M9Y10_025161</name>
</gene>
<dbReference type="InterPro" id="IPR011990">
    <property type="entry name" value="TPR-like_helical_dom_sf"/>
</dbReference>
<feature type="domain" description="Protein kinase" evidence="18">
    <location>
        <begin position="1"/>
        <end position="279"/>
    </location>
</feature>
<dbReference type="SMART" id="SM00671">
    <property type="entry name" value="SEL1"/>
    <property type="match status" value="12"/>
</dbReference>
<keyword evidence="20" id="KW-1185">Reference proteome</keyword>
<proteinExistence type="inferred from homology"/>
<dbReference type="PROSITE" id="PS50011">
    <property type="entry name" value="PROTEIN_KINASE_DOM"/>
    <property type="match status" value="1"/>
</dbReference>
<dbReference type="Gene3D" id="1.10.510.10">
    <property type="entry name" value="Transferase(Phosphotransferase) domain 1"/>
    <property type="match status" value="1"/>
</dbReference>